<reference evidence="1 2" key="1">
    <citation type="submission" date="2013-08" db="EMBL/GenBank/DDBJ databases">
        <title>The genome sequence of Skermanella stibiiresistens.</title>
        <authorList>
            <person name="Zhu W."/>
            <person name="Wang G."/>
        </authorList>
    </citation>
    <scope>NUCLEOTIDE SEQUENCE [LARGE SCALE GENOMIC DNA]</scope>
    <source>
        <strain evidence="1 2">SB22</strain>
    </source>
</reference>
<comment type="caution">
    <text evidence="1">The sequence shown here is derived from an EMBL/GenBank/DDBJ whole genome shotgun (WGS) entry which is preliminary data.</text>
</comment>
<gene>
    <name evidence="1" type="ORF">N825_25275</name>
</gene>
<sequence length="104" mass="11373">MKNLEAPTAPDSAGLPLGEMIDAADPARKVWNPTDAESDTNGWIYFDPGPPNGKKRGLIWSDKHPVDSGEVPGALNIEETSLRSYRDSFSSWCDDPVERDEVTA</sequence>
<dbReference type="RefSeq" id="WP_157619641.1">
    <property type="nucleotide sequence ID" value="NZ_AVFL01000036.1"/>
</dbReference>
<dbReference type="STRING" id="1385369.N825_25275"/>
<evidence type="ECO:0000313" key="1">
    <source>
        <dbReference type="EMBL" id="EWY36748.1"/>
    </source>
</evidence>
<dbReference type="OrthoDB" id="8482241at2"/>
<accession>W9GZ44</accession>
<organism evidence="1 2">
    <name type="scientific">Skermanella stibiiresistens SB22</name>
    <dbReference type="NCBI Taxonomy" id="1385369"/>
    <lineage>
        <taxon>Bacteria</taxon>
        <taxon>Pseudomonadati</taxon>
        <taxon>Pseudomonadota</taxon>
        <taxon>Alphaproteobacteria</taxon>
        <taxon>Rhodospirillales</taxon>
        <taxon>Azospirillaceae</taxon>
        <taxon>Skermanella</taxon>
    </lineage>
</organism>
<protein>
    <submittedName>
        <fullName evidence="1">Uncharacterized protein</fullName>
    </submittedName>
</protein>
<dbReference type="Proteomes" id="UP000019486">
    <property type="component" value="Unassembled WGS sequence"/>
</dbReference>
<evidence type="ECO:0000313" key="2">
    <source>
        <dbReference type="Proteomes" id="UP000019486"/>
    </source>
</evidence>
<name>W9GZ44_9PROT</name>
<proteinExistence type="predicted"/>
<keyword evidence="2" id="KW-1185">Reference proteome</keyword>
<dbReference type="EMBL" id="AVFL01000036">
    <property type="protein sequence ID" value="EWY36748.1"/>
    <property type="molecule type" value="Genomic_DNA"/>
</dbReference>
<dbReference type="AlphaFoldDB" id="W9GZ44"/>